<evidence type="ECO:0000313" key="1">
    <source>
        <dbReference type="EMBL" id="GGG67961.1"/>
    </source>
</evidence>
<dbReference type="PANTHER" id="PTHR10668">
    <property type="entry name" value="PHYTOENE DEHYDROGENASE"/>
    <property type="match status" value="1"/>
</dbReference>
<dbReference type="PANTHER" id="PTHR10668:SF105">
    <property type="entry name" value="DEHYDROGENASE-RELATED"/>
    <property type="match status" value="1"/>
</dbReference>
<dbReference type="RefSeq" id="WP_229739053.1">
    <property type="nucleotide sequence ID" value="NZ_BMGT01000001.1"/>
</dbReference>
<name>A0A917H691_9BACT</name>
<dbReference type="Gene3D" id="3.50.50.60">
    <property type="entry name" value="FAD/NAD(P)-binding domain"/>
    <property type="match status" value="2"/>
</dbReference>
<reference evidence="1" key="2">
    <citation type="submission" date="2020-09" db="EMBL/GenBank/DDBJ databases">
        <authorList>
            <person name="Sun Q."/>
            <person name="Zhou Y."/>
        </authorList>
    </citation>
    <scope>NUCLEOTIDE SEQUENCE</scope>
    <source>
        <strain evidence="1">CGMCC 1.12997</strain>
    </source>
</reference>
<sequence length="473" mass="49475">MLGLMRRAAIVGAGPNGLSAAITLAWAGVATTVFEVAETVGGAARTAELTLPGFRHDVGSSVYPLGVASPFFRELPLEQFGLRWIEPAAAMAHPLDDGSAVMLEHSVEATAAGLGRDGDTWRRLIGPLVERWPELCGEILGPVVHLPRHPLLLGRFGLFAMLPATALGGMLFRGERARALFAGCAAHSMRPLESAASSAVGLVLAAAGHAVGWPIVEGGAQALSDALAAYLVSLGGEIRTGVRVSDLRELGDADAILCDVSPRQLRQIAGQQLSPEYAEKMEGFAYGPGAFKMDWALSEPIPWRAKECLQAATVHVGGTMEEIAAAEDAPWRGEAAARPFVLVAQPSLFDATRAPAGKHTAWAYCHVPNGWEGSAVDAIEAQMERFAPGFRECVLARHAMGTQALEEWDANLIGGDIGGGAMTLGQMVARPALSAYRTGTKGLYLCSASTPPGGGVHGMCGHLAAVRALEDLG</sequence>
<dbReference type="InterPro" id="IPR036188">
    <property type="entry name" value="FAD/NAD-bd_sf"/>
</dbReference>
<accession>A0A917H691</accession>
<comment type="caution">
    <text evidence="1">The sequence shown here is derived from an EMBL/GenBank/DDBJ whole genome shotgun (WGS) entry which is preliminary data.</text>
</comment>
<evidence type="ECO:0000313" key="2">
    <source>
        <dbReference type="Proteomes" id="UP000647241"/>
    </source>
</evidence>
<dbReference type="SUPFAM" id="SSF51905">
    <property type="entry name" value="FAD/NAD(P)-binding domain"/>
    <property type="match status" value="1"/>
</dbReference>
<protein>
    <submittedName>
        <fullName evidence="1">FAD-dependent oxidoreductase</fullName>
    </submittedName>
</protein>
<reference evidence="1" key="1">
    <citation type="journal article" date="2014" name="Int. J. Syst. Evol. Microbiol.">
        <title>Complete genome sequence of Corynebacterium casei LMG S-19264T (=DSM 44701T), isolated from a smear-ripened cheese.</title>
        <authorList>
            <consortium name="US DOE Joint Genome Institute (JGI-PGF)"/>
            <person name="Walter F."/>
            <person name="Albersmeier A."/>
            <person name="Kalinowski J."/>
            <person name="Ruckert C."/>
        </authorList>
    </citation>
    <scope>NUCLEOTIDE SEQUENCE</scope>
    <source>
        <strain evidence="1">CGMCC 1.12997</strain>
    </source>
</reference>
<organism evidence="1 2">
    <name type="scientific">Edaphobacter dinghuensis</name>
    <dbReference type="NCBI Taxonomy" id="1560005"/>
    <lineage>
        <taxon>Bacteria</taxon>
        <taxon>Pseudomonadati</taxon>
        <taxon>Acidobacteriota</taxon>
        <taxon>Terriglobia</taxon>
        <taxon>Terriglobales</taxon>
        <taxon>Acidobacteriaceae</taxon>
        <taxon>Edaphobacter</taxon>
    </lineage>
</organism>
<dbReference type="EMBL" id="BMGT01000001">
    <property type="protein sequence ID" value="GGG67961.1"/>
    <property type="molecule type" value="Genomic_DNA"/>
</dbReference>
<keyword evidence="2" id="KW-1185">Reference proteome</keyword>
<dbReference type="Pfam" id="PF13450">
    <property type="entry name" value="NAD_binding_8"/>
    <property type="match status" value="1"/>
</dbReference>
<proteinExistence type="predicted"/>
<dbReference type="Proteomes" id="UP000647241">
    <property type="component" value="Unassembled WGS sequence"/>
</dbReference>
<gene>
    <name evidence="1" type="ORF">GCM10011585_07360</name>
</gene>
<dbReference type="AlphaFoldDB" id="A0A917H691"/>